<evidence type="ECO:0000313" key="3">
    <source>
        <dbReference type="Proteomes" id="UP001154282"/>
    </source>
</evidence>
<dbReference type="Proteomes" id="UP001154282">
    <property type="component" value="Unassembled WGS sequence"/>
</dbReference>
<keyword evidence="3" id="KW-1185">Reference proteome</keyword>
<protein>
    <submittedName>
        <fullName evidence="2">Uncharacterized protein</fullName>
    </submittedName>
</protein>
<feature type="region of interest" description="Disordered" evidence="1">
    <location>
        <begin position="42"/>
        <end position="61"/>
    </location>
</feature>
<feature type="non-terminal residue" evidence="2">
    <location>
        <position position="61"/>
    </location>
</feature>
<dbReference type="EMBL" id="CAMGYJ010000009">
    <property type="protein sequence ID" value="CAI0476538.1"/>
    <property type="molecule type" value="Genomic_DNA"/>
</dbReference>
<organism evidence="2 3">
    <name type="scientific">Linum tenue</name>
    <dbReference type="NCBI Taxonomy" id="586396"/>
    <lineage>
        <taxon>Eukaryota</taxon>
        <taxon>Viridiplantae</taxon>
        <taxon>Streptophyta</taxon>
        <taxon>Embryophyta</taxon>
        <taxon>Tracheophyta</taxon>
        <taxon>Spermatophyta</taxon>
        <taxon>Magnoliopsida</taxon>
        <taxon>eudicotyledons</taxon>
        <taxon>Gunneridae</taxon>
        <taxon>Pentapetalae</taxon>
        <taxon>rosids</taxon>
        <taxon>fabids</taxon>
        <taxon>Malpighiales</taxon>
        <taxon>Linaceae</taxon>
        <taxon>Linum</taxon>
    </lineage>
</organism>
<proteinExistence type="predicted"/>
<sequence>MEEKKLPTFLQVSIPLQKDYSSNSSPPIKTEKAFPQIRQNRAATKHQLGFFPHTESNNLHP</sequence>
<comment type="caution">
    <text evidence="2">The sequence shown here is derived from an EMBL/GenBank/DDBJ whole genome shotgun (WGS) entry which is preliminary data.</text>
</comment>
<evidence type="ECO:0000313" key="2">
    <source>
        <dbReference type="EMBL" id="CAI0476538.1"/>
    </source>
</evidence>
<accession>A0AAV0Q012</accession>
<reference evidence="2" key="1">
    <citation type="submission" date="2022-08" db="EMBL/GenBank/DDBJ databases">
        <authorList>
            <person name="Gutierrez-Valencia J."/>
        </authorList>
    </citation>
    <scope>NUCLEOTIDE SEQUENCE</scope>
</reference>
<dbReference type="AlphaFoldDB" id="A0AAV0Q012"/>
<evidence type="ECO:0000256" key="1">
    <source>
        <dbReference type="SAM" id="MobiDB-lite"/>
    </source>
</evidence>
<name>A0AAV0Q012_9ROSI</name>
<gene>
    <name evidence="2" type="ORF">LITE_LOCUS40823</name>
</gene>